<keyword evidence="1" id="KW-0472">Membrane</keyword>
<dbReference type="InterPro" id="IPR011004">
    <property type="entry name" value="Trimer_LpxA-like_sf"/>
</dbReference>
<comment type="caution">
    <text evidence="2">The sequence shown here is derived from an EMBL/GenBank/DDBJ whole genome shotgun (WGS) entry which is preliminary data.</text>
</comment>
<dbReference type="STRING" id="1798543.A2898_04355"/>
<sequence>MHVSGTNKGQALILALIMVSSAIVIVLAITSTTAYNSFVLRKETRRTLAFQLAEAGIDRALWCLNKPAVCGNPYIGETTQLGAGSFSVSVAVVGDNKEVTSVGTTGNVQRTIRVTATDEPATSEASFYYGVQVGEGGLNMDNNAIVKGNVYSNGSITAGNNAEIQGSVIVAGGTALTPDQSQIVQSSEYDVGRTTNETDAAQSFKAGETNVMNKISLYIKKVGSPSNATMHIVTDNAGLPGTTELASGTLNATLVTTTYGWIDITFNTTPPLIKGSTYWIIFDVGSKNASKYWIWGAHDNAGYGNGIGMFSKDWGSDPWQSANADFGFKVFMGGVPTSITGLRVPATAGGFVHANTIQTSNISANVECQIMESTTVAGDVECGSINQGTIAGNVTAENVTNSVISGNLTCETESSNTVSGVKTCPTAVDPPVDAPPENMPISNAQIKQWEIDAEIGGVVTPPGGVGTTYTVPNGTTLGPVKIDGNLFITNSAQVTMNGIIWVKGNLTIDNNADIKLSPSFGSQSSVIIVDDPSYQQTQGKVVINNNGDIQGSGAADSYVMVASTNKGITALTDPAIHIQNNVSGAIFFTSQGMLEISNNAELNEATGYLLQLDNNVEVTYESGLASTSFTSGPGGIWRALDETWEEL</sequence>
<name>A0A1G2B0W3_9BACT</name>
<gene>
    <name evidence="2" type="ORF">A2898_04355</name>
</gene>
<organism evidence="2 3">
    <name type="scientific">Candidatus Kerfeldbacteria bacterium RIFCSPLOWO2_01_FULL_48_11</name>
    <dbReference type="NCBI Taxonomy" id="1798543"/>
    <lineage>
        <taxon>Bacteria</taxon>
        <taxon>Candidatus Kerfeldiibacteriota</taxon>
    </lineage>
</organism>
<evidence type="ECO:0000313" key="2">
    <source>
        <dbReference type="EMBL" id="OGY82798.1"/>
    </source>
</evidence>
<feature type="transmembrane region" description="Helical" evidence="1">
    <location>
        <begin position="12"/>
        <end position="35"/>
    </location>
</feature>
<evidence type="ECO:0008006" key="4">
    <source>
        <dbReference type="Google" id="ProtNLM"/>
    </source>
</evidence>
<keyword evidence="1" id="KW-0812">Transmembrane</keyword>
<dbReference type="SUPFAM" id="SSF51161">
    <property type="entry name" value="Trimeric LpxA-like enzymes"/>
    <property type="match status" value="1"/>
</dbReference>
<reference evidence="2 3" key="1">
    <citation type="journal article" date="2016" name="Nat. Commun.">
        <title>Thousands of microbial genomes shed light on interconnected biogeochemical processes in an aquifer system.</title>
        <authorList>
            <person name="Anantharaman K."/>
            <person name="Brown C.T."/>
            <person name="Hug L.A."/>
            <person name="Sharon I."/>
            <person name="Castelle C.J."/>
            <person name="Probst A.J."/>
            <person name="Thomas B.C."/>
            <person name="Singh A."/>
            <person name="Wilkins M.J."/>
            <person name="Karaoz U."/>
            <person name="Brodie E.L."/>
            <person name="Williams K.H."/>
            <person name="Hubbard S.S."/>
            <person name="Banfield J.F."/>
        </authorList>
    </citation>
    <scope>NUCLEOTIDE SEQUENCE [LARGE SCALE GENOMIC DNA]</scope>
</reference>
<protein>
    <recommendedName>
        <fullName evidence="4">Type 4 fimbrial biogenesis protein PilX N-terminal domain-containing protein</fullName>
    </recommendedName>
</protein>
<accession>A0A1G2B0W3</accession>
<evidence type="ECO:0000313" key="3">
    <source>
        <dbReference type="Proteomes" id="UP000179164"/>
    </source>
</evidence>
<keyword evidence="1" id="KW-1133">Transmembrane helix</keyword>
<evidence type="ECO:0000256" key="1">
    <source>
        <dbReference type="SAM" id="Phobius"/>
    </source>
</evidence>
<dbReference type="AlphaFoldDB" id="A0A1G2B0W3"/>
<dbReference type="NCBIfam" id="NF041539">
    <property type="entry name" value="choice_anch_R"/>
    <property type="match status" value="1"/>
</dbReference>
<proteinExistence type="predicted"/>
<dbReference type="Proteomes" id="UP000179164">
    <property type="component" value="Unassembled WGS sequence"/>
</dbReference>
<dbReference type="EMBL" id="MHKE01000017">
    <property type="protein sequence ID" value="OGY82798.1"/>
    <property type="molecule type" value="Genomic_DNA"/>
</dbReference>